<dbReference type="GO" id="GO:0016491">
    <property type="term" value="F:oxidoreductase activity"/>
    <property type="evidence" value="ECO:0007669"/>
    <property type="project" value="UniProtKB-KW"/>
</dbReference>
<organism evidence="10 11">
    <name type="scientific">Variovorax robiniae</name>
    <dbReference type="NCBI Taxonomy" id="1836199"/>
    <lineage>
        <taxon>Bacteria</taxon>
        <taxon>Pseudomonadati</taxon>
        <taxon>Pseudomonadota</taxon>
        <taxon>Betaproteobacteria</taxon>
        <taxon>Burkholderiales</taxon>
        <taxon>Comamonadaceae</taxon>
        <taxon>Variovorax</taxon>
    </lineage>
</organism>
<dbReference type="EMBL" id="JBBKZS010000004">
    <property type="protein sequence ID" value="MEJ8855305.1"/>
    <property type="molecule type" value="Genomic_DNA"/>
</dbReference>
<evidence type="ECO:0000256" key="6">
    <source>
        <dbReference type="ARBA" id="ARBA00023136"/>
    </source>
</evidence>
<evidence type="ECO:0000313" key="11">
    <source>
        <dbReference type="Proteomes" id="UP001367030"/>
    </source>
</evidence>
<dbReference type="PANTHER" id="PTHR21624:SF1">
    <property type="entry name" value="ALKYLGLYCEROL MONOOXYGENASE"/>
    <property type="match status" value="1"/>
</dbReference>
<evidence type="ECO:0000256" key="4">
    <source>
        <dbReference type="ARBA" id="ARBA00023002"/>
    </source>
</evidence>
<evidence type="ECO:0000256" key="7">
    <source>
        <dbReference type="SAM" id="MobiDB-lite"/>
    </source>
</evidence>
<comment type="caution">
    <text evidence="10">The sequence shown here is derived from an EMBL/GenBank/DDBJ whole genome shotgun (WGS) entry which is preliminary data.</text>
</comment>
<feature type="region of interest" description="Disordered" evidence="7">
    <location>
        <begin position="305"/>
        <end position="326"/>
    </location>
</feature>
<gene>
    <name evidence="10" type="ORF">WKW79_12035</name>
</gene>
<feature type="transmembrane region" description="Helical" evidence="8">
    <location>
        <begin position="88"/>
        <end position="105"/>
    </location>
</feature>
<dbReference type="PANTHER" id="PTHR21624">
    <property type="entry name" value="STEROL DESATURASE-RELATED PROTEIN"/>
    <property type="match status" value="1"/>
</dbReference>
<feature type="transmembrane region" description="Helical" evidence="8">
    <location>
        <begin position="146"/>
        <end position="172"/>
    </location>
</feature>
<dbReference type="InterPro" id="IPR051689">
    <property type="entry name" value="Sterol_desaturase/TMEM195"/>
</dbReference>
<keyword evidence="2 8" id="KW-0812">Transmembrane</keyword>
<dbReference type="InterPro" id="IPR006694">
    <property type="entry name" value="Fatty_acid_hydroxylase"/>
</dbReference>
<dbReference type="Pfam" id="PF04116">
    <property type="entry name" value="FA_hydroxylase"/>
    <property type="match status" value="1"/>
</dbReference>
<evidence type="ECO:0000256" key="1">
    <source>
        <dbReference type="ARBA" id="ARBA00004127"/>
    </source>
</evidence>
<feature type="compositionally biased region" description="Low complexity" evidence="7">
    <location>
        <begin position="305"/>
        <end position="317"/>
    </location>
</feature>
<evidence type="ECO:0000256" key="5">
    <source>
        <dbReference type="ARBA" id="ARBA00023098"/>
    </source>
</evidence>
<keyword evidence="11" id="KW-1185">Reference proteome</keyword>
<name>A0ABU8X879_9BURK</name>
<proteinExistence type="predicted"/>
<keyword evidence="6 8" id="KW-0472">Membrane</keyword>
<dbReference type="Proteomes" id="UP001367030">
    <property type="component" value="Unassembled WGS sequence"/>
</dbReference>
<comment type="subcellular location">
    <subcellularLocation>
        <location evidence="1">Endomembrane system</location>
        <topology evidence="1">Multi-pass membrane protein</topology>
    </subcellularLocation>
</comment>
<sequence>MNVLLLVLKLSVLTVLVASVAEALVLSWRHARRGGPAYDWKAAGISVVDFLVRQYALTWLLLWPFAMWSGAMDWVWQHRLWTLPLDHWWGWVACFIGQEFCYYWYHRAAHRVRWFWCTHAIHHSPNQLNLSAAYRFGWTGKLTGSLVFFMLAPLLGMPPDVILLMLTLNLLYQFWVHATWIPRLGPLEWFLNTPSAHRVHHASNLEYLDGNYGGVLTVFDRLFGTYIPERDDLPCRYGLVTPITTYNLLHIEFCHWQALWRDLRSARSARAVWGYLFKPPGWSPDGQGTTTEELRQRARVMVAPAGGEARAAGGARPATDDMTLAP</sequence>
<keyword evidence="3 8" id="KW-1133">Transmembrane helix</keyword>
<evidence type="ECO:0000256" key="2">
    <source>
        <dbReference type="ARBA" id="ARBA00022692"/>
    </source>
</evidence>
<evidence type="ECO:0000313" key="10">
    <source>
        <dbReference type="EMBL" id="MEJ8855305.1"/>
    </source>
</evidence>
<evidence type="ECO:0000259" key="9">
    <source>
        <dbReference type="Pfam" id="PF04116"/>
    </source>
</evidence>
<reference evidence="10 11" key="1">
    <citation type="submission" date="2024-03" db="EMBL/GenBank/DDBJ databases">
        <title>Novel species of the genus Variovorax.</title>
        <authorList>
            <person name="Liu Q."/>
            <person name="Xin Y.-H."/>
        </authorList>
    </citation>
    <scope>NUCLEOTIDE SEQUENCE [LARGE SCALE GENOMIC DNA]</scope>
    <source>
        <strain evidence="10 11">KACC 18901</strain>
    </source>
</reference>
<protein>
    <submittedName>
        <fullName evidence="10">Sterol desaturase family protein</fullName>
        <ecNumber evidence="10">1.-.-.-</ecNumber>
    </submittedName>
</protein>
<dbReference type="RefSeq" id="WP_340335386.1">
    <property type="nucleotide sequence ID" value="NZ_JBBKZS010000004.1"/>
</dbReference>
<dbReference type="EC" id="1.-.-.-" evidence="10"/>
<evidence type="ECO:0000256" key="8">
    <source>
        <dbReference type="SAM" id="Phobius"/>
    </source>
</evidence>
<keyword evidence="4 10" id="KW-0560">Oxidoreductase</keyword>
<feature type="domain" description="Fatty acid hydroxylase" evidence="9">
    <location>
        <begin position="91"/>
        <end position="225"/>
    </location>
</feature>
<accession>A0ABU8X879</accession>
<feature type="transmembrane region" description="Helical" evidence="8">
    <location>
        <begin position="56"/>
        <end position="76"/>
    </location>
</feature>
<keyword evidence="5" id="KW-0443">Lipid metabolism</keyword>
<evidence type="ECO:0000256" key="3">
    <source>
        <dbReference type="ARBA" id="ARBA00022989"/>
    </source>
</evidence>